<reference evidence="2 3" key="1">
    <citation type="submission" date="2019-07" db="EMBL/GenBank/DDBJ databases">
        <title>Genomics analysis of Aphanomyces spp. identifies a new class of oomycete effector associated with host adaptation.</title>
        <authorList>
            <person name="Gaulin E."/>
        </authorList>
    </citation>
    <scope>NUCLEOTIDE SEQUENCE [LARGE SCALE GENOMIC DNA]</scope>
    <source>
        <strain evidence="2 3">ATCC 201684</strain>
    </source>
</reference>
<sequence>MSPSNRPSFPPHAMWTTNDRTELRACGTEAFDSLLHTVKAMRASNAVKTKKATTLLARQLLPGSVADVAAFYLDVLECPDVLCEQMNFDDTELIYVLKPRSPDRPDRFMGLRWSSYAAPLFCSARDMCVVEVMDSFIDNEGRRGWAYCMHSVVHPSCPDFKNSAGLVRSTVSNSGIVVLESNTPGVVEIVVFLDWDLGGNLAPWTRKVALAKRMQLRDQLDEYLKMKSLEHRPAPRVQTRPPSKTFDESHQPHSSRTARVYSHHASLQQGHRSLSLRSQPSFMTSSSSPTLTCAILDEDSIVDGGEIFEAASQCAICLVSVRAAKHYPCQQCHASVCGVCSRPWYSGGSLIDLQLNLKVCVSCDHDSAAETPRVHNKRVSSARRSSTKHSPRNVDLLDLSYISSLKLNKDGGLNDAILE</sequence>
<dbReference type="EMBL" id="VJMJ01000079">
    <property type="protein sequence ID" value="KAF0738068.1"/>
    <property type="molecule type" value="Genomic_DNA"/>
</dbReference>
<dbReference type="Proteomes" id="UP000481153">
    <property type="component" value="Unassembled WGS sequence"/>
</dbReference>
<dbReference type="InterPro" id="IPR023393">
    <property type="entry name" value="START-like_dom_sf"/>
</dbReference>
<dbReference type="PANTHER" id="PTHR13510:SF44">
    <property type="entry name" value="RABENOSYN-5"/>
    <property type="match status" value="1"/>
</dbReference>
<organism evidence="2 3">
    <name type="scientific">Aphanomyces euteiches</name>
    <dbReference type="NCBI Taxonomy" id="100861"/>
    <lineage>
        <taxon>Eukaryota</taxon>
        <taxon>Sar</taxon>
        <taxon>Stramenopiles</taxon>
        <taxon>Oomycota</taxon>
        <taxon>Saprolegniomycetes</taxon>
        <taxon>Saprolegniales</taxon>
        <taxon>Verrucalvaceae</taxon>
        <taxon>Aphanomyces</taxon>
    </lineage>
</organism>
<dbReference type="InterPro" id="IPR052727">
    <property type="entry name" value="Rab4/Rab5_effector"/>
</dbReference>
<feature type="region of interest" description="Disordered" evidence="1">
    <location>
        <begin position="231"/>
        <end position="262"/>
    </location>
</feature>
<protein>
    <recommendedName>
        <fullName evidence="4">START domain-containing protein</fullName>
    </recommendedName>
</protein>
<evidence type="ECO:0000313" key="3">
    <source>
        <dbReference type="Proteomes" id="UP000481153"/>
    </source>
</evidence>
<evidence type="ECO:0008006" key="4">
    <source>
        <dbReference type="Google" id="ProtNLM"/>
    </source>
</evidence>
<gene>
    <name evidence="2" type="ORF">Ae201684_006059</name>
</gene>
<comment type="caution">
    <text evidence="2">The sequence shown here is derived from an EMBL/GenBank/DDBJ whole genome shotgun (WGS) entry which is preliminary data.</text>
</comment>
<keyword evidence="3" id="KW-1185">Reference proteome</keyword>
<dbReference type="AlphaFoldDB" id="A0A6G0XDE2"/>
<proteinExistence type="predicted"/>
<evidence type="ECO:0000256" key="1">
    <source>
        <dbReference type="SAM" id="MobiDB-lite"/>
    </source>
</evidence>
<dbReference type="SUPFAM" id="SSF55961">
    <property type="entry name" value="Bet v1-like"/>
    <property type="match status" value="1"/>
</dbReference>
<evidence type="ECO:0000313" key="2">
    <source>
        <dbReference type="EMBL" id="KAF0738068.1"/>
    </source>
</evidence>
<name>A0A6G0XDE2_9STRA</name>
<dbReference type="VEuPathDB" id="FungiDB:AeMF1_014537"/>
<dbReference type="PANTHER" id="PTHR13510">
    <property type="entry name" value="FYVE-FINGER-CONTAINING RAB5 EFFECTOR PROTEIN RABENOSYN-5-RELATED"/>
    <property type="match status" value="1"/>
</dbReference>
<accession>A0A6G0XDE2</accession>
<dbReference type="Gene3D" id="3.30.530.20">
    <property type="match status" value="1"/>
</dbReference>